<organism evidence="15 16">
    <name type="scientific">Shewanella electrodiphila</name>
    <dbReference type="NCBI Taxonomy" id="934143"/>
    <lineage>
        <taxon>Bacteria</taxon>
        <taxon>Pseudomonadati</taxon>
        <taxon>Pseudomonadota</taxon>
        <taxon>Gammaproteobacteria</taxon>
        <taxon>Alteromonadales</taxon>
        <taxon>Shewanellaceae</taxon>
        <taxon>Shewanella</taxon>
    </lineage>
</organism>
<keyword evidence="16" id="KW-1185">Reference proteome</keyword>
<keyword evidence="6 13" id="KW-0812">Transmembrane</keyword>
<feature type="domain" description="Cytochrome b561 bacterial/Ni-hydrogenase" evidence="14">
    <location>
        <begin position="9"/>
        <end position="179"/>
    </location>
</feature>
<evidence type="ECO:0000259" key="14">
    <source>
        <dbReference type="Pfam" id="PF01292"/>
    </source>
</evidence>
<keyword evidence="10" id="KW-0408">Iron</keyword>
<dbReference type="Pfam" id="PF01292">
    <property type="entry name" value="Ni_hydr_CYTB"/>
    <property type="match status" value="1"/>
</dbReference>
<reference evidence="15 16" key="1">
    <citation type="submission" date="2022-01" db="EMBL/GenBank/DDBJ databases">
        <title>Whole genome-based taxonomy of the Shewanellaceae.</title>
        <authorList>
            <person name="Martin-Rodriguez A.J."/>
        </authorList>
    </citation>
    <scope>NUCLEOTIDE SEQUENCE [LARGE SCALE GENOMIC DNA]</scope>
    <source>
        <strain evidence="15 16">DSM 24955</strain>
    </source>
</reference>
<sequence>MLANTKNGYGLVTIIIHWLSALAIIGLFGLGFWMVDLTYYSSWYKTAPDIHKSVGILLLGLTLLRVLWRFFSVKPQPEQSHKAWEQVAAKWAHRVLYALMLLIMVSGFLISTADGRGILVFDWFEVPSLGRFISNQEDIAGLVHQYLAYSLIALVIIHAAGAIKHQLKDKDGTLSKMIKPIRK</sequence>
<dbReference type="PANTHER" id="PTHR30529">
    <property type="entry name" value="CYTOCHROME B561"/>
    <property type="match status" value="1"/>
</dbReference>
<keyword evidence="11 13" id="KW-0472">Membrane</keyword>
<keyword evidence="4" id="KW-1003">Cell membrane</keyword>
<dbReference type="SUPFAM" id="SSF81342">
    <property type="entry name" value="Transmembrane di-heme cytochromes"/>
    <property type="match status" value="1"/>
</dbReference>
<comment type="subcellular location">
    <subcellularLocation>
        <location evidence="2">Cell membrane</location>
        <topology evidence="2">Multi-pass membrane protein</topology>
    </subcellularLocation>
</comment>
<dbReference type="Gene3D" id="1.20.950.20">
    <property type="entry name" value="Transmembrane di-heme cytochromes, Chain C"/>
    <property type="match status" value="1"/>
</dbReference>
<accession>A0ABT0KJS9</accession>
<evidence type="ECO:0000256" key="9">
    <source>
        <dbReference type="ARBA" id="ARBA00022989"/>
    </source>
</evidence>
<evidence type="ECO:0000256" key="13">
    <source>
        <dbReference type="SAM" id="Phobius"/>
    </source>
</evidence>
<comment type="similarity">
    <text evidence="12">Belongs to the cytochrome b561 family.</text>
</comment>
<dbReference type="EMBL" id="JAKIKU010000001">
    <property type="protein sequence ID" value="MCL1044092.1"/>
    <property type="molecule type" value="Genomic_DNA"/>
</dbReference>
<keyword evidence="8" id="KW-0249">Electron transport</keyword>
<evidence type="ECO:0000256" key="3">
    <source>
        <dbReference type="ARBA" id="ARBA00022448"/>
    </source>
</evidence>
<evidence type="ECO:0000256" key="5">
    <source>
        <dbReference type="ARBA" id="ARBA00022617"/>
    </source>
</evidence>
<evidence type="ECO:0000256" key="2">
    <source>
        <dbReference type="ARBA" id="ARBA00004651"/>
    </source>
</evidence>
<name>A0ABT0KJS9_9GAMM</name>
<evidence type="ECO:0000256" key="12">
    <source>
        <dbReference type="ARBA" id="ARBA00037975"/>
    </source>
</evidence>
<keyword evidence="7" id="KW-0479">Metal-binding</keyword>
<dbReference type="RefSeq" id="WP_248954563.1">
    <property type="nucleotide sequence ID" value="NZ_JAKIKU010000001.1"/>
</dbReference>
<evidence type="ECO:0000313" key="15">
    <source>
        <dbReference type="EMBL" id="MCL1044092.1"/>
    </source>
</evidence>
<dbReference type="InterPro" id="IPR016174">
    <property type="entry name" value="Di-haem_cyt_TM"/>
</dbReference>
<evidence type="ECO:0000313" key="16">
    <source>
        <dbReference type="Proteomes" id="UP001202134"/>
    </source>
</evidence>
<evidence type="ECO:0000256" key="1">
    <source>
        <dbReference type="ARBA" id="ARBA00001970"/>
    </source>
</evidence>
<protein>
    <submittedName>
        <fullName evidence="15">Cytochrome b</fullName>
    </submittedName>
</protein>
<dbReference type="InterPro" id="IPR052168">
    <property type="entry name" value="Cytochrome_b561_oxidase"/>
</dbReference>
<evidence type="ECO:0000256" key="6">
    <source>
        <dbReference type="ARBA" id="ARBA00022692"/>
    </source>
</evidence>
<dbReference type="PANTHER" id="PTHR30529:SF1">
    <property type="entry name" value="CYTOCHROME B561 HOMOLOG 2"/>
    <property type="match status" value="1"/>
</dbReference>
<evidence type="ECO:0000256" key="7">
    <source>
        <dbReference type="ARBA" id="ARBA00022723"/>
    </source>
</evidence>
<comment type="cofactor">
    <cofactor evidence="1">
        <name>heme b</name>
        <dbReference type="ChEBI" id="CHEBI:60344"/>
    </cofactor>
</comment>
<evidence type="ECO:0000256" key="4">
    <source>
        <dbReference type="ARBA" id="ARBA00022475"/>
    </source>
</evidence>
<keyword evidence="3" id="KW-0813">Transport</keyword>
<keyword evidence="5" id="KW-0349">Heme</keyword>
<gene>
    <name evidence="15" type="ORF">L2737_01940</name>
</gene>
<feature type="transmembrane region" description="Helical" evidence="13">
    <location>
        <begin position="91"/>
        <end position="110"/>
    </location>
</feature>
<evidence type="ECO:0000256" key="10">
    <source>
        <dbReference type="ARBA" id="ARBA00023004"/>
    </source>
</evidence>
<evidence type="ECO:0000256" key="8">
    <source>
        <dbReference type="ARBA" id="ARBA00022982"/>
    </source>
</evidence>
<feature type="transmembrane region" description="Helical" evidence="13">
    <location>
        <begin position="12"/>
        <end position="34"/>
    </location>
</feature>
<feature type="transmembrane region" description="Helical" evidence="13">
    <location>
        <begin position="54"/>
        <end position="71"/>
    </location>
</feature>
<comment type="caution">
    <text evidence="15">The sequence shown here is derived from an EMBL/GenBank/DDBJ whole genome shotgun (WGS) entry which is preliminary data.</text>
</comment>
<feature type="transmembrane region" description="Helical" evidence="13">
    <location>
        <begin position="146"/>
        <end position="163"/>
    </location>
</feature>
<evidence type="ECO:0000256" key="11">
    <source>
        <dbReference type="ARBA" id="ARBA00023136"/>
    </source>
</evidence>
<dbReference type="InterPro" id="IPR011577">
    <property type="entry name" value="Cyt_b561_bac/Ni-Hgenase"/>
</dbReference>
<proteinExistence type="inferred from homology"/>
<keyword evidence="9 13" id="KW-1133">Transmembrane helix</keyword>
<dbReference type="Proteomes" id="UP001202134">
    <property type="component" value="Unassembled WGS sequence"/>
</dbReference>